<evidence type="ECO:0000313" key="3">
    <source>
        <dbReference type="WBParaSite" id="PSAMB.scaffold144size73127.g2491.t1"/>
    </source>
</evidence>
<sequence length="169" mass="18634">MADLVAALLGKRAEAPFQSALLVGHAPALRPHASPSTSDPRASESPRRRCRLCSRPDRWIAQNAHSRREWRLGTISGDARGRRLPLAGWTGDDEDGRKQDRRARLAPGRPPTRATGDRQKVPRTAATAPQRATGPISTTRRAMRRVKKPRMNAANSRQRAGRRSAPTTD</sequence>
<organism evidence="2 3">
    <name type="scientific">Plectus sambesii</name>
    <dbReference type="NCBI Taxonomy" id="2011161"/>
    <lineage>
        <taxon>Eukaryota</taxon>
        <taxon>Metazoa</taxon>
        <taxon>Ecdysozoa</taxon>
        <taxon>Nematoda</taxon>
        <taxon>Chromadorea</taxon>
        <taxon>Plectida</taxon>
        <taxon>Plectina</taxon>
        <taxon>Plectoidea</taxon>
        <taxon>Plectidae</taxon>
        <taxon>Plectus</taxon>
    </lineage>
</organism>
<evidence type="ECO:0000313" key="2">
    <source>
        <dbReference type="Proteomes" id="UP000887566"/>
    </source>
</evidence>
<dbReference type="AlphaFoldDB" id="A0A914V1I3"/>
<feature type="region of interest" description="Disordered" evidence="1">
    <location>
        <begin position="28"/>
        <end position="50"/>
    </location>
</feature>
<proteinExistence type="predicted"/>
<feature type="compositionally biased region" description="Low complexity" evidence="1">
    <location>
        <begin position="122"/>
        <end position="133"/>
    </location>
</feature>
<feature type="compositionally biased region" description="Basic residues" evidence="1">
    <location>
        <begin position="141"/>
        <end position="150"/>
    </location>
</feature>
<accession>A0A914V1I3</accession>
<feature type="region of interest" description="Disordered" evidence="1">
    <location>
        <begin position="71"/>
        <end position="169"/>
    </location>
</feature>
<keyword evidence="2" id="KW-1185">Reference proteome</keyword>
<evidence type="ECO:0000256" key="1">
    <source>
        <dbReference type="SAM" id="MobiDB-lite"/>
    </source>
</evidence>
<dbReference type="WBParaSite" id="PSAMB.scaffold144size73127.g2491.t1">
    <property type="protein sequence ID" value="PSAMB.scaffold144size73127.g2491.t1"/>
    <property type="gene ID" value="PSAMB.scaffold144size73127.g2491"/>
</dbReference>
<protein>
    <submittedName>
        <fullName evidence="3">Uncharacterized protein</fullName>
    </submittedName>
</protein>
<dbReference type="Proteomes" id="UP000887566">
    <property type="component" value="Unplaced"/>
</dbReference>
<reference evidence="3" key="1">
    <citation type="submission" date="2022-11" db="UniProtKB">
        <authorList>
            <consortium name="WormBaseParasite"/>
        </authorList>
    </citation>
    <scope>IDENTIFICATION</scope>
</reference>
<name>A0A914V1I3_9BILA</name>